<accession>A0A1B7MNR8</accession>
<dbReference type="InParanoid" id="A0A1B7MNR8"/>
<sequence length="154" mass="16704">MSSAPVICEVKKLLKGYFVKEGFIFCSVFVIGGTLCENGRDAANGSDTVRSSGMVSVEGSRVKLAAANHLPSTPPSFTPPGIAPSGSPAPQDVSSSEAIPTPTLTTQPCRLSSSTSFGVVIQIIFVLTMRRWYLNWVENREKVVAKHVERWYRI</sequence>
<keyword evidence="3" id="KW-1185">Reference proteome</keyword>
<organism evidence="2 3">
    <name type="scientific">Rhizopogon vinicolor AM-OR11-026</name>
    <dbReference type="NCBI Taxonomy" id="1314800"/>
    <lineage>
        <taxon>Eukaryota</taxon>
        <taxon>Fungi</taxon>
        <taxon>Dikarya</taxon>
        <taxon>Basidiomycota</taxon>
        <taxon>Agaricomycotina</taxon>
        <taxon>Agaricomycetes</taxon>
        <taxon>Agaricomycetidae</taxon>
        <taxon>Boletales</taxon>
        <taxon>Suillineae</taxon>
        <taxon>Rhizopogonaceae</taxon>
        <taxon>Rhizopogon</taxon>
    </lineage>
</organism>
<proteinExistence type="predicted"/>
<protein>
    <submittedName>
        <fullName evidence="2">Uncharacterized protein</fullName>
    </submittedName>
</protein>
<dbReference type="EMBL" id="KV448638">
    <property type="protein sequence ID" value="OAX34239.1"/>
    <property type="molecule type" value="Genomic_DNA"/>
</dbReference>
<evidence type="ECO:0000313" key="2">
    <source>
        <dbReference type="EMBL" id="OAX34239.1"/>
    </source>
</evidence>
<name>A0A1B7MNR8_9AGAM</name>
<feature type="compositionally biased region" description="Pro residues" evidence="1">
    <location>
        <begin position="72"/>
        <end position="82"/>
    </location>
</feature>
<dbReference type="Proteomes" id="UP000092154">
    <property type="component" value="Unassembled WGS sequence"/>
</dbReference>
<reference evidence="2 3" key="1">
    <citation type="submission" date="2016-06" db="EMBL/GenBank/DDBJ databases">
        <title>Comparative genomics of the ectomycorrhizal sister species Rhizopogon vinicolor and Rhizopogon vesiculosus (Basidiomycota: Boletales) reveals a divergence of the mating type B locus.</title>
        <authorList>
            <consortium name="DOE Joint Genome Institute"/>
            <person name="Mujic A.B."/>
            <person name="Kuo A."/>
            <person name="Tritt A."/>
            <person name="Lipzen A."/>
            <person name="Chen C."/>
            <person name="Johnson J."/>
            <person name="Sharma A."/>
            <person name="Barry K."/>
            <person name="Grigoriev I.V."/>
            <person name="Spatafora J.W."/>
        </authorList>
    </citation>
    <scope>NUCLEOTIDE SEQUENCE [LARGE SCALE GENOMIC DNA]</scope>
    <source>
        <strain evidence="2 3">AM-OR11-026</strain>
    </source>
</reference>
<gene>
    <name evidence="2" type="ORF">K503DRAFT_834561</name>
</gene>
<feature type="region of interest" description="Disordered" evidence="1">
    <location>
        <begin position="71"/>
        <end position="99"/>
    </location>
</feature>
<evidence type="ECO:0000313" key="3">
    <source>
        <dbReference type="Proteomes" id="UP000092154"/>
    </source>
</evidence>
<evidence type="ECO:0000256" key="1">
    <source>
        <dbReference type="SAM" id="MobiDB-lite"/>
    </source>
</evidence>
<dbReference type="AlphaFoldDB" id="A0A1B7MNR8"/>